<feature type="transmembrane region" description="Helical" evidence="1">
    <location>
        <begin position="93"/>
        <end position="111"/>
    </location>
</feature>
<evidence type="ECO:0000313" key="3">
    <source>
        <dbReference type="Proteomes" id="UP000004322"/>
    </source>
</evidence>
<reference evidence="2" key="1">
    <citation type="submission" date="2011-07" db="EMBL/GenBank/DDBJ databases">
        <authorList>
            <person name="Stanhope M.J."/>
            <person name="Durkin A.S."/>
            <person name="Hostetler J."/>
            <person name="Kim M."/>
            <person name="Radune D."/>
            <person name="Singh I."/>
            <person name="Town C.D."/>
        </authorList>
    </citation>
    <scope>NUCLEOTIDE SEQUENCE [LARGE SCALE GENOMIC DNA]</scope>
    <source>
        <strain evidence="2">HS-6</strain>
    </source>
</reference>
<keyword evidence="1" id="KW-0812">Transmembrane</keyword>
<evidence type="ECO:0000256" key="1">
    <source>
        <dbReference type="SAM" id="Phobius"/>
    </source>
</evidence>
<dbReference type="OrthoDB" id="2235499at2"/>
<keyword evidence="3" id="KW-1185">Reference proteome</keyword>
<comment type="caution">
    <text evidence="2">The sequence shown here is derived from an EMBL/GenBank/DDBJ whole genome shotgun (WGS) entry which is preliminary data.</text>
</comment>
<dbReference type="Proteomes" id="UP000004322">
    <property type="component" value="Unassembled WGS sequence"/>
</dbReference>
<feature type="transmembrane region" description="Helical" evidence="1">
    <location>
        <begin position="68"/>
        <end position="87"/>
    </location>
</feature>
<organism evidence="2 3">
    <name type="scientific">Streptococcus criceti HS-6</name>
    <dbReference type="NCBI Taxonomy" id="873449"/>
    <lineage>
        <taxon>Bacteria</taxon>
        <taxon>Bacillati</taxon>
        <taxon>Bacillota</taxon>
        <taxon>Bacilli</taxon>
        <taxon>Lactobacillales</taxon>
        <taxon>Streptococcaceae</taxon>
        <taxon>Streptococcus</taxon>
    </lineage>
</organism>
<evidence type="ECO:0000313" key="2">
    <source>
        <dbReference type="EMBL" id="EHI75110.1"/>
    </source>
</evidence>
<proteinExistence type="predicted"/>
<name>G5JTL9_STRCG</name>
<gene>
    <name evidence="2" type="ORF">STRCR_1116</name>
</gene>
<dbReference type="EMBL" id="AEUV02000002">
    <property type="protein sequence ID" value="EHI75110.1"/>
    <property type="molecule type" value="Genomic_DNA"/>
</dbReference>
<keyword evidence="1" id="KW-1133">Transmembrane helix</keyword>
<keyword evidence="1" id="KW-0472">Membrane</keyword>
<dbReference type="AlphaFoldDB" id="G5JTL9"/>
<feature type="transmembrane region" description="Helical" evidence="1">
    <location>
        <begin position="16"/>
        <end position="36"/>
    </location>
</feature>
<dbReference type="STRING" id="873449.STRCR_1116"/>
<dbReference type="RefSeq" id="WP_004229177.1">
    <property type="nucleotide sequence ID" value="NZ_AEUV02000002.1"/>
</dbReference>
<protein>
    <submittedName>
        <fullName evidence="2">Uncharacterized protein</fullName>
    </submittedName>
</protein>
<sequence>MFSVLKNWAGRYPEQAFLLVFNSGVFVWLRLAGLAISNKLALGWDHLAHLPNWLVNLSQHSQAGLQGFFGHTAITWLIVSMILTLLLHFIKGLIKFLLFLAIVAAGIYLVYRHQSILGQLPG</sequence>
<accession>G5JTL9</accession>